<gene>
    <name evidence="1" type="ORF">PTKU64_89730</name>
</gene>
<sequence>MTFKAEILEIAKSVAVERPDWAVNSAGDFVSKRLKHTDLIVSPGFSFNAAPSCSVQPFSAIRNKKIVRLCKDILGRDPFWTLSIKFQLESERYRGPESVSNIYPAKVPFTTVHGEHGAWPPSFITKGDTPDYLRNVLADGIAFIDRYFDLQSEESLLRHLPVNYRWMDQGVGNSGQMGSFYEQADGIVHCLAAIVVGDFEFVERYQSDDIKTSMPKRVQDLEKIKNALPELRRRYEATGKVI</sequence>
<dbReference type="Proteomes" id="UP001319874">
    <property type="component" value="Chromosome 4"/>
</dbReference>
<accession>A0ABM7U2T3</accession>
<dbReference type="EMBL" id="AP024958">
    <property type="protein sequence ID" value="BCZ85298.1"/>
    <property type="molecule type" value="Genomic_DNA"/>
</dbReference>
<organism evidence="1 2">
    <name type="scientific">Paraburkholderia terrae</name>
    <dbReference type="NCBI Taxonomy" id="311230"/>
    <lineage>
        <taxon>Bacteria</taxon>
        <taxon>Pseudomonadati</taxon>
        <taxon>Pseudomonadota</taxon>
        <taxon>Betaproteobacteria</taxon>
        <taxon>Burkholderiales</taxon>
        <taxon>Burkholderiaceae</taxon>
        <taxon>Paraburkholderia</taxon>
    </lineage>
</organism>
<reference evidence="1 2" key="1">
    <citation type="journal article" date="2022" name="Front. Microbiol.">
        <title>Identification and characterization of a novel class of self-sufficient cytochrome P450 hydroxylase involved in cyclohexanecarboxylate degradation in Paraburkholderia terrae strain KU-64.</title>
        <authorList>
            <person name="Yamamoto T."/>
            <person name="Hasegawa Y."/>
            <person name="Iwaki H."/>
        </authorList>
    </citation>
    <scope>NUCLEOTIDE SEQUENCE [LARGE SCALE GENOMIC DNA]</scope>
    <source>
        <strain evidence="1 2">KU-64</strain>
    </source>
</reference>
<name>A0ABM7U2T3_9BURK</name>
<protein>
    <submittedName>
        <fullName evidence="1">Uncharacterized protein</fullName>
    </submittedName>
</protein>
<proteinExistence type="predicted"/>
<evidence type="ECO:0000313" key="1">
    <source>
        <dbReference type="EMBL" id="BCZ85298.1"/>
    </source>
</evidence>
<keyword evidence="2" id="KW-1185">Reference proteome</keyword>
<dbReference type="RefSeq" id="WP_229517480.1">
    <property type="nucleotide sequence ID" value="NZ_AP024958.1"/>
</dbReference>
<evidence type="ECO:0000313" key="2">
    <source>
        <dbReference type="Proteomes" id="UP001319874"/>
    </source>
</evidence>